<organism evidence="1 2">
    <name type="scientific">Agrococcus terreus</name>
    <dbReference type="NCBI Taxonomy" id="574649"/>
    <lineage>
        <taxon>Bacteria</taxon>
        <taxon>Bacillati</taxon>
        <taxon>Actinomycetota</taxon>
        <taxon>Actinomycetes</taxon>
        <taxon>Micrococcales</taxon>
        <taxon>Microbacteriaceae</taxon>
        <taxon>Agrococcus</taxon>
    </lineage>
</organism>
<protein>
    <recommendedName>
        <fullName evidence="3">DUF559 domain-containing protein</fullName>
    </recommendedName>
</protein>
<proteinExistence type="predicted"/>
<name>A0ABQ2KLY9_9MICO</name>
<evidence type="ECO:0000313" key="1">
    <source>
        <dbReference type="EMBL" id="GGN87371.1"/>
    </source>
</evidence>
<reference evidence="2" key="1">
    <citation type="journal article" date="2019" name="Int. J. Syst. Evol. Microbiol.">
        <title>The Global Catalogue of Microorganisms (GCM) 10K type strain sequencing project: providing services to taxonomists for standard genome sequencing and annotation.</title>
        <authorList>
            <consortium name="The Broad Institute Genomics Platform"/>
            <consortium name="The Broad Institute Genome Sequencing Center for Infectious Disease"/>
            <person name="Wu L."/>
            <person name="Ma J."/>
        </authorList>
    </citation>
    <scope>NUCLEOTIDE SEQUENCE [LARGE SCALE GENOMIC DNA]</scope>
    <source>
        <strain evidence="2">CGMCC 1.6960</strain>
    </source>
</reference>
<evidence type="ECO:0000313" key="2">
    <source>
        <dbReference type="Proteomes" id="UP000626982"/>
    </source>
</evidence>
<dbReference type="RefSeq" id="WP_188718340.1">
    <property type="nucleotide sequence ID" value="NZ_BAABBD010000003.1"/>
</dbReference>
<comment type="caution">
    <text evidence="1">The sequence shown here is derived from an EMBL/GenBank/DDBJ whole genome shotgun (WGS) entry which is preliminary data.</text>
</comment>
<evidence type="ECO:0008006" key="3">
    <source>
        <dbReference type="Google" id="ProtNLM"/>
    </source>
</evidence>
<sequence length="307" mass="33539">MRAPTPLPRPFESGPFRVAEALAHGVGAKRLRGRDLERPFHGVRSGPVASPREHAGAYAAWMPPHHAFGGTTAARLWGLPLPNGWVPTEPLVIARPSGTTRGRGRGTRHIAVDASRLRLVTLDGLRLLDPLGTALTLARELDHEPLVHVVDALLTPSHRYPDLLLPVRPWTRPEETVAFVERCRGLRGAVALAAALADARVGVDSRFESVTRRILVLAGLPEPTIHPEVVIDGIALHPDLGYPRLRVAVEYEGEGHLDPRRAAEDILRYEMLERAGWIVVRVTRLDLARGGVRLVSRVAAALVRRGA</sequence>
<dbReference type="Proteomes" id="UP000626982">
    <property type="component" value="Unassembled WGS sequence"/>
</dbReference>
<accession>A0ABQ2KLY9</accession>
<dbReference type="EMBL" id="BMLM01000002">
    <property type="protein sequence ID" value="GGN87371.1"/>
    <property type="molecule type" value="Genomic_DNA"/>
</dbReference>
<gene>
    <name evidence="1" type="ORF">GCM10010968_21840</name>
</gene>
<dbReference type="SUPFAM" id="SSF52980">
    <property type="entry name" value="Restriction endonuclease-like"/>
    <property type="match status" value="1"/>
</dbReference>
<dbReference type="InterPro" id="IPR011335">
    <property type="entry name" value="Restrct_endonuc-II-like"/>
</dbReference>
<keyword evidence="2" id="KW-1185">Reference proteome</keyword>